<dbReference type="AlphaFoldDB" id="A0A9D1MIB7"/>
<dbReference type="Proteomes" id="UP000824094">
    <property type="component" value="Unassembled WGS sequence"/>
</dbReference>
<dbReference type="EMBL" id="DVNF01000122">
    <property type="protein sequence ID" value="HIU60554.1"/>
    <property type="molecule type" value="Genomic_DNA"/>
</dbReference>
<proteinExistence type="predicted"/>
<gene>
    <name evidence="1" type="ORF">IAB05_04120</name>
</gene>
<name>A0A9D1MIB7_9FIRM</name>
<organism evidence="1 2">
    <name type="scientific">Candidatus Stercoripulliclostridium merdigallinarum</name>
    <dbReference type="NCBI Taxonomy" id="2840951"/>
    <lineage>
        <taxon>Bacteria</taxon>
        <taxon>Bacillati</taxon>
        <taxon>Bacillota</taxon>
        <taxon>Clostridia</taxon>
        <taxon>Eubacteriales</taxon>
        <taxon>Candidatus Stercoripulliclostridium</taxon>
    </lineage>
</organism>
<evidence type="ECO:0000313" key="2">
    <source>
        <dbReference type="Proteomes" id="UP000824094"/>
    </source>
</evidence>
<sequence length="126" mass="13033">MAKRSNTKLSSKNIIWILVAVVVLVGLLVALAYSPVGQKVIDMISTEGGTPGTPNSPSDDKIFTGIGSNIVADDGSELLGTVTFEAHFVDVAQGDAMLLRFNDPSGTVNVLLDAGSDSPSDVVTAE</sequence>
<reference evidence="1" key="1">
    <citation type="submission" date="2020-10" db="EMBL/GenBank/DDBJ databases">
        <authorList>
            <person name="Gilroy R."/>
        </authorList>
    </citation>
    <scope>NUCLEOTIDE SEQUENCE</scope>
    <source>
        <strain evidence="1">18911</strain>
    </source>
</reference>
<accession>A0A9D1MIB7</accession>
<protein>
    <submittedName>
        <fullName evidence="1">Uncharacterized protein</fullName>
    </submittedName>
</protein>
<reference evidence="1" key="2">
    <citation type="journal article" date="2021" name="PeerJ">
        <title>Extensive microbial diversity within the chicken gut microbiome revealed by metagenomics and culture.</title>
        <authorList>
            <person name="Gilroy R."/>
            <person name="Ravi A."/>
            <person name="Getino M."/>
            <person name="Pursley I."/>
            <person name="Horton D.L."/>
            <person name="Alikhan N.F."/>
            <person name="Baker D."/>
            <person name="Gharbi K."/>
            <person name="Hall N."/>
            <person name="Watson M."/>
            <person name="Adriaenssens E.M."/>
            <person name="Foster-Nyarko E."/>
            <person name="Jarju S."/>
            <person name="Secka A."/>
            <person name="Antonio M."/>
            <person name="Oren A."/>
            <person name="Chaudhuri R.R."/>
            <person name="La Ragione R."/>
            <person name="Hildebrand F."/>
            <person name="Pallen M.J."/>
        </authorList>
    </citation>
    <scope>NUCLEOTIDE SEQUENCE</scope>
    <source>
        <strain evidence="1">18911</strain>
    </source>
</reference>
<comment type="caution">
    <text evidence="1">The sequence shown here is derived from an EMBL/GenBank/DDBJ whole genome shotgun (WGS) entry which is preliminary data.</text>
</comment>
<evidence type="ECO:0000313" key="1">
    <source>
        <dbReference type="EMBL" id="HIU60554.1"/>
    </source>
</evidence>
<feature type="non-terminal residue" evidence="1">
    <location>
        <position position="126"/>
    </location>
</feature>